<keyword evidence="2" id="KW-0813">Transport</keyword>
<keyword evidence="3 7" id="KW-0812">Transmembrane</keyword>
<feature type="region of interest" description="Disordered" evidence="6">
    <location>
        <begin position="478"/>
        <end position="498"/>
    </location>
</feature>
<feature type="transmembrane region" description="Helical" evidence="7">
    <location>
        <begin position="198"/>
        <end position="219"/>
    </location>
</feature>
<evidence type="ECO:0000256" key="5">
    <source>
        <dbReference type="ARBA" id="ARBA00023136"/>
    </source>
</evidence>
<keyword evidence="5 7" id="KW-0472">Membrane</keyword>
<evidence type="ECO:0000256" key="3">
    <source>
        <dbReference type="ARBA" id="ARBA00022692"/>
    </source>
</evidence>
<dbReference type="EMBL" id="BAAARW010000003">
    <property type="protein sequence ID" value="GAA2404846.1"/>
    <property type="molecule type" value="Genomic_DNA"/>
</dbReference>
<feature type="transmembrane region" description="Helical" evidence="7">
    <location>
        <begin position="49"/>
        <end position="67"/>
    </location>
</feature>
<keyword evidence="10" id="KW-1185">Reference proteome</keyword>
<dbReference type="Gene3D" id="1.20.1720.10">
    <property type="entry name" value="Multidrug resistance protein D"/>
    <property type="match status" value="1"/>
</dbReference>
<feature type="transmembrane region" description="Helical" evidence="7">
    <location>
        <begin position="231"/>
        <end position="248"/>
    </location>
</feature>
<gene>
    <name evidence="9" type="ORF">GCM10010191_10720</name>
</gene>
<proteinExistence type="predicted"/>
<feature type="transmembrane region" description="Helical" evidence="7">
    <location>
        <begin position="313"/>
        <end position="334"/>
    </location>
</feature>
<dbReference type="PROSITE" id="PS50850">
    <property type="entry name" value="MFS"/>
    <property type="match status" value="1"/>
</dbReference>
<evidence type="ECO:0000313" key="9">
    <source>
        <dbReference type="EMBL" id="GAA2404846.1"/>
    </source>
</evidence>
<dbReference type="SUPFAM" id="SSF103473">
    <property type="entry name" value="MFS general substrate transporter"/>
    <property type="match status" value="1"/>
</dbReference>
<evidence type="ECO:0000259" key="8">
    <source>
        <dbReference type="PROSITE" id="PS50850"/>
    </source>
</evidence>
<feature type="domain" description="Major facilitator superfamily (MFS) profile" evidence="8">
    <location>
        <begin position="13"/>
        <end position="476"/>
    </location>
</feature>
<evidence type="ECO:0000256" key="1">
    <source>
        <dbReference type="ARBA" id="ARBA00004651"/>
    </source>
</evidence>
<sequence>MPGASPSRSAAVLVAALVLAETVSAFETTMSVQLLYSHHPFFGTDINKLTWIVTAYMLVAAAATGVCGRLGDQFGRVRVLNLVLLISAVGSIVSAAAPNLEILIVGRGLQGVSGAVLPLAIGLAREILPREKVTTGIAVISASALIAGASGILVAGFILDHFQWRYIFWSAVVLALLAIVAIRAVIPRSAAAAADPGKVDYLGAVLFSGAVGTVLFGVTRSSEWTWTDARTAGFLVTGAVLLAVWVLWELRVRHPMMEVRRFADRKFTIGMLATVIVAFGVFGLSQVLPTAVLRTPEQIPVPGGAPIDLPVGLGLSATMAGLVGGLGSLLGFVISPLPGRISRRFGAARTVLIGCVVSIAAFWSVLYLHTTLSGFIVFTLITAVAVTFCYGALPTLIVECVPAEETSAAVGMQAVVRTTFQGVAASFSGIFLAQGEIKVGDLAFLSEQGLRTTAIVAIASSVLGLLLAVPASRHREAAPVRGEGPAGQTAPVGLSTAD</sequence>
<dbReference type="PANTHER" id="PTHR42718:SF9">
    <property type="entry name" value="MAJOR FACILITATOR SUPERFAMILY MULTIDRUG TRANSPORTER MFSC"/>
    <property type="match status" value="1"/>
</dbReference>
<evidence type="ECO:0000256" key="6">
    <source>
        <dbReference type="SAM" id="MobiDB-lite"/>
    </source>
</evidence>
<dbReference type="InterPro" id="IPR020846">
    <property type="entry name" value="MFS_dom"/>
</dbReference>
<feature type="transmembrane region" description="Helical" evidence="7">
    <location>
        <begin position="79"/>
        <end position="98"/>
    </location>
</feature>
<dbReference type="InterPro" id="IPR036259">
    <property type="entry name" value="MFS_trans_sf"/>
</dbReference>
<dbReference type="RefSeq" id="WP_344587342.1">
    <property type="nucleotide sequence ID" value="NZ_BAAARW010000003.1"/>
</dbReference>
<evidence type="ECO:0000256" key="2">
    <source>
        <dbReference type="ARBA" id="ARBA00022448"/>
    </source>
</evidence>
<comment type="subcellular location">
    <subcellularLocation>
        <location evidence="1">Cell membrane</location>
        <topology evidence="1">Multi-pass membrane protein</topology>
    </subcellularLocation>
</comment>
<protein>
    <submittedName>
        <fullName evidence="9">MFS transporter</fullName>
    </submittedName>
</protein>
<dbReference type="Pfam" id="PF07690">
    <property type="entry name" value="MFS_1"/>
    <property type="match status" value="1"/>
</dbReference>
<dbReference type="InterPro" id="IPR011701">
    <property type="entry name" value="MFS"/>
</dbReference>
<dbReference type="Proteomes" id="UP001501231">
    <property type="component" value="Unassembled WGS sequence"/>
</dbReference>
<evidence type="ECO:0000313" key="10">
    <source>
        <dbReference type="Proteomes" id="UP001501231"/>
    </source>
</evidence>
<name>A0ABN3IIL6_9ACTN</name>
<organism evidence="9 10">
    <name type="scientific">Actinomadura vinacea</name>
    <dbReference type="NCBI Taxonomy" id="115336"/>
    <lineage>
        <taxon>Bacteria</taxon>
        <taxon>Bacillati</taxon>
        <taxon>Actinomycetota</taxon>
        <taxon>Actinomycetes</taxon>
        <taxon>Streptosporangiales</taxon>
        <taxon>Thermomonosporaceae</taxon>
        <taxon>Actinomadura</taxon>
    </lineage>
</organism>
<feature type="transmembrane region" description="Helical" evidence="7">
    <location>
        <begin position="136"/>
        <end position="158"/>
    </location>
</feature>
<feature type="transmembrane region" description="Helical" evidence="7">
    <location>
        <begin position="453"/>
        <end position="471"/>
    </location>
</feature>
<feature type="transmembrane region" description="Helical" evidence="7">
    <location>
        <begin position="269"/>
        <end position="293"/>
    </location>
</feature>
<comment type="caution">
    <text evidence="9">The sequence shown here is derived from an EMBL/GenBank/DDBJ whole genome shotgun (WGS) entry which is preliminary data.</text>
</comment>
<feature type="transmembrane region" description="Helical" evidence="7">
    <location>
        <begin position="346"/>
        <end position="366"/>
    </location>
</feature>
<accession>A0ABN3IIL6</accession>
<feature type="transmembrane region" description="Helical" evidence="7">
    <location>
        <begin position="104"/>
        <end position="124"/>
    </location>
</feature>
<dbReference type="PANTHER" id="PTHR42718">
    <property type="entry name" value="MAJOR FACILITATOR SUPERFAMILY MULTIDRUG TRANSPORTER MFSC"/>
    <property type="match status" value="1"/>
</dbReference>
<feature type="transmembrane region" description="Helical" evidence="7">
    <location>
        <begin position="164"/>
        <end position="186"/>
    </location>
</feature>
<reference evidence="9 10" key="1">
    <citation type="journal article" date="2019" name="Int. J. Syst. Evol. Microbiol.">
        <title>The Global Catalogue of Microorganisms (GCM) 10K type strain sequencing project: providing services to taxonomists for standard genome sequencing and annotation.</title>
        <authorList>
            <consortium name="The Broad Institute Genomics Platform"/>
            <consortium name="The Broad Institute Genome Sequencing Center for Infectious Disease"/>
            <person name="Wu L."/>
            <person name="Ma J."/>
        </authorList>
    </citation>
    <scope>NUCLEOTIDE SEQUENCE [LARGE SCALE GENOMIC DNA]</scope>
    <source>
        <strain evidence="9 10">JCM 3325</strain>
    </source>
</reference>
<evidence type="ECO:0000256" key="7">
    <source>
        <dbReference type="SAM" id="Phobius"/>
    </source>
</evidence>
<dbReference type="Gene3D" id="1.20.1250.20">
    <property type="entry name" value="MFS general substrate transporter like domains"/>
    <property type="match status" value="1"/>
</dbReference>
<evidence type="ECO:0000256" key="4">
    <source>
        <dbReference type="ARBA" id="ARBA00022989"/>
    </source>
</evidence>
<keyword evidence="4 7" id="KW-1133">Transmembrane helix</keyword>
<feature type="transmembrane region" description="Helical" evidence="7">
    <location>
        <begin position="372"/>
        <end position="393"/>
    </location>
</feature>
<feature type="transmembrane region" description="Helical" evidence="7">
    <location>
        <begin position="414"/>
        <end position="433"/>
    </location>
</feature>